<dbReference type="SUPFAM" id="SSF55729">
    <property type="entry name" value="Acyl-CoA N-acyltransferases (Nat)"/>
    <property type="match status" value="1"/>
</dbReference>
<accession>A0A6N6M8I1</accession>
<proteinExistence type="predicted"/>
<dbReference type="RefSeq" id="WP_151166584.1">
    <property type="nucleotide sequence ID" value="NZ_WACR01000003.1"/>
</dbReference>
<name>A0A6N6M8I1_9FLAO</name>
<dbReference type="EMBL" id="WACR01000003">
    <property type="protein sequence ID" value="KAB1065042.1"/>
    <property type="molecule type" value="Genomic_DNA"/>
</dbReference>
<keyword evidence="2" id="KW-1185">Reference proteome</keyword>
<dbReference type="AlphaFoldDB" id="A0A6N6M8I1"/>
<evidence type="ECO:0008006" key="3">
    <source>
        <dbReference type="Google" id="ProtNLM"/>
    </source>
</evidence>
<protein>
    <recommendedName>
        <fullName evidence="3">GNAT family N-acetyltransferase</fullName>
    </recommendedName>
</protein>
<sequence length="235" mass="25999">MIKIKAFRTTQNQESSELFADGHEQVLRDFGVEKVTSADRSWMRNPNVYVITVENEDGSKVYGGARIHVVGDETEKLPVQDAVGEMDSNIHSMVKADIPEGVGELCALWNAKEIRGSGVSTFLTKASVAKAGVKIANLLKINILWVLCAPYTVGMVEKAGFEVVRSLGNDGQFPYPKPDLPATVLRLSDTDDLSKASDKERKEIMSLRKEPKQELVERGPKGELIVSYDLYIEDL</sequence>
<dbReference type="OrthoDB" id="660041at2"/>
<evidence type="ECO:0000313" key="1">
    <source>
        <dbReference type="EMBL" id="KAB1065042.1"/>
    </source>
</evidence>
<evidence type="ECO:0000313" key="2">
    <source>
        <dbReference type="Proteomes" id="UP000435357"/>
    </source>
</evidence>
<reference evidence="1 2" key="1">
    <citation type="submission" date="2019-09" db="EMBL/GenBank/DDBJ databases">
        <title>Genomes of Cryomorphaceae.</title>
        <authorList>
            <person name="Bowman J.P."/>
        </authorList>
    </citation>
    <scope>NUCLEOTIDE SEQUENCE [LARGE SCALE GENOMIC DNA]</scope>
    <source>
        <strain evidence="1 2">KCTC 52047</strain>
    </source>
</reference>
<organism evidence="1 2">
    <name type="scientific">Salibacter halophilus</name>
    <dbReference type="NCBI Taxonomy" id="1803916"/>
    <lineage>
        <taxon>Bacteria</taxon>
        <taxon>Pseudomonadati</taxon>
        <taxon>Bacteroidota</taxon>
        <taxon>Flavobacteriia</taxon>
        <taxon>Flavobacteriales</taxon>
        <taxon>Salibacteraceae</taxon>
        <taxon>Salibacter</taxon>
    </lineage>
</organism>
<gene>
    <name evidence="1" type="ORF">F3059_03580</name>
</gene>
<comment type="caution">
    <text evidence="1">The sequence shown here is derived from an EMBL/GenBank/DDBJ whole genome shotgun (WGS) entry which is preliminary data.</text>
</comment>
<dbReference type="InterPro" id="IPR016181">
    <property type="entry name" value="Acyl_CoA_acyltransferase"/>
</dbReference>
<dbReference type="Proteomes" id="UP000435357">
    <property type="component" value="Unassembled WGS sequence"/>
</dbReference>